<keyword evidence="1" id="KW-0732">Signal</keyword>
<reference evidence="2 3" key="1">
    <citation type="submission" date="2023-05" db="EMBL/GenBank/DDBJ databases">
        <title>Novel species of genus Flectobacillus isolated from stream in China.</title>
        <authorList>
            <person name="Lu H."/>
        </authorList>
    </citation>
    <scope>NUCLEOTIDE SEQUENCE [LARGE SCALE GENOMIC DNA]</scope>
    <source>
        <strain evidence="2 3">DC10W</strain>
    </source>
</reference>
<feature type="chain" id="PRO_5047492202" description="Lipoprotein" evidence="1">
    <location>
        <begin position="21"/>
        <end position="95"/>
    </location>
</feature>
<comment type="caution">
    <text evidence="2">The sequence shown here is derived from an EMBL/GenBank/DDBJ whole genome shotgun (WGS) entry which is preliminary data.</text>
</comment>
<dbReference type="EMBL" id="JASHID010000004">
    <property type="protein sequence ID" value="MDI9864112.1"/>
    <property type="molecule type" value="Genomic_DNA"/>
</dbReference>
<dbReference type="RefSeq" id="WP_283369337.1">
    <property type="nucleotide sequence ID" value="NZ_JASHID010000004.1"/>
</dbReference>
<evidence type="ECO:0000313" key="2">
    <source>
        <dbReference type="EMBL" id="MDI9864112.1"/>
    </source>
</evidence>
<evidence type="ECO:0008006" key="4">
    <source>
        <dbReference type="Google" id="ProtNLM"/>
    </source>
</evidence>
<organism evidence="2 3">
    <name type="scientific">Flectobacillus longus</name>
    <dbReference type="NCBI Taxonomy" id="2984207"/>
    <lineage>
        <taxon>Bacteria</taxon>
        <taxon>Pseudomonadati</taxon>
        <taxon>Bacteroidota</taxon>
        <taxon>Cytophagia</taxon>
        <taxon>Cytophagales</taxon>
        <taxon>Flectobacillaceae</taxon>
        <taxon>Flectobacillus</taxon>
    </lineage>
</organism>
<dbReference type="Proteomes" id="UP001236569">
    <property type="component" value="Unassembled WGS sequence"/>
</dbReference>
<name>A0ABT6YKI8_9BACT</name>
<gene>
    <name evidence="2" type="ORF">QM480_07245</name>
</gene>
<evidence type="ECO:0000256" key="1">
    <source>
        <dbReference type="SAM" id="SignalP"/>
    </source>
</evidence>
<proteinExistence type="predicted"/>
<dbReference type="PROSITE" id="PS51257">
    <property type="entry name" value="PROKAR_LIPOPROTEIN"/>
    <property type="match status" value="1"/>
</dbReference>
<protein>
    <recommendedName>
        <fullName evidence="4">Lipoprotein</fullName>
    </recommendedName>
</protein>
<sequence length="95" mass="10188">MKKAIISGFLMLGIVATSLACPGGKCDKSKCDKSKCDKSACSKSAKTENCKDQDKKAASTEKKDVQEYKVKADAKASNKVAIWTSPYFSLDKPGC</sequence>
<keyword evidence="3" id="KW-1185">Reference proteome</keyword>
<evidence type="ECO:0000313" key="3">
    <source>
        <dbReference type="Proteomes" id="UP001236569"/>
    </source>
</evidence>
<accession>A0ABT6YKI8</accession>
<feature type="signal peptide" evidence="1">
    <location>
        <begin position="1"/>
        <end position="20"/>
    </location>
</feature>